<dbReference type="InterPro" id="IPR029787">
    <property type="entry name" value="Nucleotide_cyclase"/>
</dbReference>
<dbReference type="Gene3D" id="3.30.70.270">
    <property type="match status" value="1"/>
</dbReference>
<feature type="transmembrane region" description="Helical" evidence="1">
    <location>
        <begin position="106"/>
        <end position="127"/>
    </location>
</feature>
<dbReference type="Pfam" id="PF13185">
    <property type="entry name" value="GAF_2"/>
    <property type="match status" value="1"/>
</dbReference>
<reference evidence="3 4" key="1">
    <citation type="submission" date="2019-05" db="EMBL/GenBank/DDBJ databases">
        <title>Psychrobacillus vulpis sp. nov., a new species isolated from feces of a red fox that inhabits in The Tablas de Daimiel Natural Park, Albacete, Spain.</title>
        <authorList>
            <person name="Rodriguez M."/>
            <person name="Reina J.C."/>
            <person name="Bejar V."/>
            <person name="Llamas I."/>
        </authorList>
    </citation>
    <scope>NUCLEOTIDE SEQUENCE [LARGE SCALE GENOMIC DNA]</scope>
    <source>
        <strain evidence="3 4">NEAU-3TGS17</strain>
    </source>
</reference>
<dbReference type="PROSITE" id="PS50887">
    <property type="entry name" value="GGDEF"/>
    <property type="match status" value="1"/>
</dbReference>
<keyword evidence="1" id="KW-0812">Transmembrane</keyword>
<dbReference type="SUPFAM" id="SSF55073">
    <property type="entry name" value="Nucleotide cyclase"/>
    <property type="match status" value="1"/>
</dbReference>
<dbReference type="GO" id="GO:0005886">
    <property type="term" value="C:plasma membrane"/>
    <property type="evidence" value="ECO:0007669"/>
    <property type="project" value="TreeGrafter"/>
</dbReference>
<name>A0A544T8N9_9BACI</name>
<accession>A0A544T8N9</accession>
<dbReference type="Gene3D" id="3.30.450.40">
    <property type="match status" value="1"/>
</dbReference>
<feature type="transmembrane region" description="Helical" evidence="1">
    <location>
        <begin position="12"/>
        <end position="30"/>
    </location>
</feature>
<feature type="transmembrane region" description="Helical" evidence="1">
    <location>
        <begin position="42"/>
        <end position="67"/>
    </location>
</feature>
<dbReference type="SUPFAM" id="SSF55781">
    <property type="entry name" value="GAF domain-like"/>
    <property type="match status" value="1"/>
</dbReference>
<dbReference type="InterPro" id="IPR050469">
    <property type="entry name" value="Diguanylate_Cyclase"/>
</dbReference>
<dbReference type="GO" id="GO:1902201">
    <property type="term" value="P:negative regulation of bacterial-type flagellum-dependent cell motility"/>
    <property type="evidence" value="ECO:0007669"/>
    <property type="project" value="TreeGrafter"/>
</dbReference>
<protein>
    <submittedName>
        <fullName evidence="3">GGDEF domain-containing protein</fullName>
    </submittedName>
</protein>
<dbReference type="EMBL" id="VDGH01000005">
    <property type="protein sequence ID" value="TQR13819.1"/>
    <property type="molecule type" value="Genomic_DNA"/>
</dbReference>
<evidence type="ECO:0000256" key="1">
    <source>
        <dbReference type="SAM" id="Phobius"/>
    </source>
</evidence>
<dbReference type="SMART" id="SM00065">
    <property type="entry name" value="GAF"/>
    <property type="match status" value="1"/>
</dbReference>
<dbReference type="GO" id="GO:0043709">
    <property type="term" value="P:cell adhesion involved in single-species biofilm formation"/>
    <property type="evidence" value="ECO:0007669"/>
    <property type="project" value="TreeGrafter"/>
</dbReference>
<keyword evidence="1" id="KW-1133">Transmembrane helix</keyword>
<dbReference type="OrthoDB" id="9759607at2"/>
<feature type="transmembrane region" description="Helical" evidence="1">
    <location>
        <begin position="180"/>
        <end position="197"/>
    </location>
</feature>
<comment type="caution">
    <text evidence="3">The sequence shown here is derived from an EMBL/GenBank/DDBJ whole genome shotgun (WGS) entry which is preliminary data.</text>
</comment>
<evidence type="ECO:0000313" key="3">
    <source>
        <dbReference type="EMBL" id="TQR13819.1"/>
    </source>
</evidence>
<dbReference type="Pfam" id="PF00990">
    <property type="entry name" value="GGDEF"/>
    <property type="match status" value="1"/>
</dbReference>
<dbReference type="SMART" id="SM00267">
    <property type="entry name" value="GGDEF"/>
    <property type="match status" value="1"/>
</dbReference>
<evidence type="ECO:0000259" key="2">
    <source>
        <dbReference type="PROSITE" id="PS50887"/>
    </source>
</evidence>
<dbReference type="RefSeq" id="WP_142538651.1">
    <property type="nucleotide sequence ID" value="NZ_BMIE01000005.1"/>
</dbReference>
<dbReference type="CDD" id="cd01949">
    <property type="entry name" value="GGDEF"/>
    <property type="match status" value="1"/>
</dbReference>
<feature type="domain" description="GGDEF" evidence="2">
    <location>
        <begin position="425"/>
        <end position="567"/>
    </location>
</feature>
<sequence>MNISDKAKKNIYILWLLVVPLGTYLAFEYAPIRQIDWGTLSLLIVLGLLTTIFPFFISGTTMFLVQWVTLVVFLNYGIFAELLVMQLFLIPIAYHMKTNRENAYRIVYSSFMFFLVSILCGTITHVLGFDLGSLVVKDVLIYGSIYAFLYVLLNHLFLYVRDVVTGLKPKFFTKDFGWDLIGLLMTLPFGLSLYFLQSYVGTSAFALLGIPFILITLLIRLYSDSEKVNSDLNKASEFGHELAERMTSKEIIDMFIERIANMFPIDAAYIVDDLYGSFEILRAIEDGENKDLHFAHEELEQSLAGIVYEKGVPTLYNKQSEWLHIKPPFLSLEMQSVMCVPVYRNKKIEGVLVLASRNKYSFEAYQLKIVHLLCSYFAVSVEKAKYVREALAKSERCELTKLHNYRYLDRQLESDMEKLSLGQHSSLSLIMMDIDKFKAVNDTFGHHSGNLILKEFAQIIKREIGSSGTVARYGGEEFVVLLPNYTKTEAFHVAEQLRLKIEQTPFIVQSDLDQTAGEQIIFITASIGISTAPEDSDEGMSLLRNADRALYTGAKQAGRNRVAEYVR</sequence>
<proteinExistence type="predicted"/>
<dbReference type="InterPro" id="IPR043128">
    <property type="entry name" value="Rev_trsase/Diguanyl_cyclase"/>
</dbReference>
<evidence type="ECO:0000313" key="4">
    <source>
        <dbReference type="Proteomes" id="UP000317316"/>
    </source>
</evidence>
<feature type="transmembrane region" description="Helical" evidence="1">
    <location>
        <begin position="73"/>
        <end position="94"/>
    </location>
</feature>
<organism evidence="3 4">
    <name type="scientific">Psychrobacillus lasiicapitis</name>
    <dbReference type="NCBI Taxonomy" id="1636719"/>
    <lineage>
        <taxon>Bacteria</taxon>
        <taxon>Bacillati</taxon>
        <taxon>Bacillota</taxon>
        <taxon>Bacilli</taxon>
        <taxon>Bacillales</taxon>
        <taxon>Bacillaceae</taxon>
        <taxon>Psychrobacillus</taxon>
    </lineage>
</organism>
<dbReference type="InterPro" id="IPR003018">
    <property type="entry name" value="GAF"/>
</dbReference>
<dbReference type="InterPro" id="IPR029016">
    <property type="entry name" value="GAF-like_dom_sf"/>
</dbReference>
<dbReference type="Proteomes" id="UP000317316">
    <property type="component" value="Unassembled WGS sequence"/>
</dbReference>
<keyword evidence="4" id="KW-1185">Reference proteome</keyword>
<feature type="transmembrane region" description="Helical" evidence="1">
    <location>
        <begin position="203"/>
        <end position="222"/>
    </location>
</feature>
<dbReference type="GO" id="GO:0052621">
    <property type="term" value="F:diguanylate cyclase activity"/>
    <property type="evidence" value="ECO:0007669"/>
    <property type="project" value="TreeGrafter"/>
</dbReference>
<dbReference type="NCBIfam" id="TIGR00254">
    <property type="entry name" value="GGDEF"/>
    <property type="match status" value="1"/>
</dbReference>
<dbReference type="PANTHER" id="PTHR45138:SF9">
    <property type="entry name" value="DIGUANYLATE CYCLASE DGCM-RELATED"/>
    <property type="match status" value="1"/>
</dbReference>
<dbReference type="AlphaFoldDB" id="A0A544T8N9"/>
<feature type="transmembrane region" description="Helical" evidence="1">
    <location>
        <begin position="139"/>
        <end position="160"/>
    </location>
</feature>
<dbReference type="FunFam" id="3.30.70.270:FF:000001">
    <property type="entry name" value="Diguanylate cyclase domain protein"/>
    <property type="match status" value="1"/>
</dbReference>
<dbReference type="InterPro" id="IPR000160">
    <property type="entry name" value="GGDEF_dom"/>
</dbReference>
<gene>
    <name evidence="3" type="ORF">FG382_09400</name>
</gene>
<keyword evidence="1" id="KW-0472">Membrane</keyword>
<dbReference type="PANTHER" id="PTHR45138">
    <property type="entry name" value="REGULATORY COMPONENTS OF SENSORY TRANSDUCTION SYSTEM"/>
    <property type="match status" value="1"/>
</dbReference>